<sequence length="160" mass="18129">MVKLGLYFKADLENVTDVRPADEDYEWHFKVKCNSCNEIHDNWVGVNRQASNDISGSRGTANYVMRCSFCKRESSAQFEPKPSKPYTIENSGKFAEMAVIECRGLEFVDFEPRVGFVAKGAESDTFFDDIDLTDGDWADYDEKAGLPVGISEIKAEFRRV</sequence>
<name>A0A9N8UZY5_9GLOM</name>
<proteinExistence type="inferred from homology"/>
<gene>
    <name evidence="4" type="ORF">AGERDE_LOCUS655</name>
</gene>
<dbReference type="InterPro" id="IPR008584">
    <property type="entry name" value="CXXC_Zn-binding_euk"/>
</dbReference>
<evidence type="ECO:0000256" key="1">
    <source>
        <dbReference type="ARBA" id="ARBA00007818"/>
    </source>
</evidence>
<keyword evidence="3" id="KW-0862">Zinc</keyword>
<dbReference type="AlphaFoldDB" id="A0A9N8UZY5"/>
<evidence type="ECO:0000313" key="5">
    <source>
        <dbReference type="Proteomes" id="UP000789831"/>
    </source>
</evidence>
<dbReference type="PANTHER" id="PTHR12857:SF0">
    <property type="entry name" value="CXXC MOTIF CONTAINING ZINC BINDING PROTEIN"/>
    <property type="match status" value="1"/>
</dbReference>
<dbReference type="GO" id="GO:0008270">
    <property type="term" value="F:zinc ion binding"/>
    <property type="evidence" value="ECO:0007669"/>
    <property type="project" value="TreeGrafter"/>
</dbReference>
<organism evidence="4 5">
    <name type="scientific">Ambispora gerdemannii</name>
    <dbReference type="NCBI Taxonomy" id="144530"/>
    <lineage>
        <taxon>Eukaryota</taxon>
        <taxon>Fungi</taxon>
        <taxon>Fungi incertae sedis</taxon>
        <taxon>Mucoromycota</taxon>
        <taxon>Glomeromycotina</taxon>
        <taxon>Glomeromycetes</taxon>
        <taxon>Archaeosporales</taxon>
        <taxon>Ambisporaceae</taxon>
        <taxon>Ambispora</taxon>
    </lineage>
</organism>
<dbReference type="EMBL" id="CAJVPL010000033">
    <property type="protein sequence ID" value="CAG8436409.1"/>
    <property type="molecule type" value="Genomic_DNA"/>
</dbReference>
<evidence type="ECO:0000256" key="2">
    <source>
        <dbReference type="ARBA" id="ARBA00022723"/>
    </source>
</evidence>
<dbReference type="OrthoDB" id="10248838at2759"/>
<dbReference type="Pfam" id="PF05907">
    <property type="entry name" value="CXXC_Zn-b_euk"/>
    <property type="match status" value="1"/>
</dbReference>
<dbReference type="Proteomes" id="UP000789831">
    <property type="component" value="Unassembled WGS sequence"/>
</dbReference>
<keyword evidence="2" id="KW-0479">Metal-binding</keyword>
<comment type="caution">
    <text evidence="4">The sequence shown here is derived from an EMBL/GenBank/DDBJ whole genome shotgun (WGS) entry which is preliminary data.</text>
</comment>
<reference evidence="4" key="1">
    <citation type="submission" date="2021-06" db="EMBL/GenBank/DDBJ databases">
        <authorList>
            <person name="Kallberg Y."/>
            <person name="Tangrot J."/>
            <person name="Rosling A."/>
        </authorList>
    </citation>
    <scope>NUCLEOTIDE SEQUENCE</scope>
    <source>
        <strain evidence="4">MT106</strain>
    </source>
</reference>
<accession>A0A9N8UZY5</accession>
<protein>
    <submittedName>
        <fullName evidence="4">2707_t:CDS:1</fullName>
    </submittedName>
</protein>
<dbReference type="PANTHER" id="PTHR12857">
    <property type="entry name" value="CXXC MOTIF CONTAINING ZINC BINDING PROTEIN"/>
    <property type="match status" value="1"/>
</dbReference>
<keyword evidence="5" id="KW-1185">Reference proteome</keyword>
<comment type="similarity">
    <text evidence="1">Belongs to the UPF0587 family.</text>
</comment>
<evidence type="ECO:0000313" key="4">
    <source>
        <dbReference type="EMBL" id="CAG8436409.1"/>
    </source>
</evidence>
<dbReference type="SUPFAM" id="SSF141678">
    <property type="entry name" value="MAL13P1.257-like"/>
    <property type="match status" value="1"/>
</dbReference>
<evidence type="ECO:0000256" key="3">
    <source>
        <dbReference type="ARBA" id="ARBA00022833"/>
    </source>
</evidence>